<protein>
    <recommendedName>
        <fullName evidence="2">Endo-beta-1,2-glucanase SGL domain-containing protein</fullName>
    </recommendedName>
</protein>
<organism evidence="3 4">
    <name type="scientific">Panaeolus cyanescens</name>
    <dbReference type="NCBI Taxonomy" id="181874"/>
    <lineage>
        <taxon>Eukaryota</taxon>
        <taxon>Fungi</taxon>
        <taxon>Dikarya</taxon>
        <taxon>Basidiomycota</taxon>
        <taxon>Agaricomycotina</taxon>
        <taxon>Agaricomycetes</taxon>
        <taxon>Agaricomycetidae</taxon>
        <taxon>Agaricales</taxon>
        <taxon>Agaricineae</taxon>
        <taxon>Galeropsidaceae</taxon>
        <taxon>Panaeolus</taxon>
    </lineage>
</organism>
<reference evidence="3 4" key="1">
    <citation type="journal article" date="2018" name="Evol. Lett.">
        <title>Horizontal gene cluster transfer increased hallucinogenic mushroom diversity.</title>
        <authorList>
            <person name="Reynolds H.T."/>
            <person name="Vijayakumar V."/>
            <person name="Gluck-Thaler E."/>
            <person name="Korotkin H.B."/>
            <person name="Matheny P.B."/>
            <person name="Slot J.C."/>
        </authorList>
    </citation>
    <scope>NUCLEOTIDE SEQUENCE [LARGE SCALE GENOMIC DNA]</scope>
    <source>
        <strain evidence="3 4">2629</strain>
    </source>
</reference>
<dbReference type="OrthoDB" id="9981847at2759"/>
<sequence>MTPITLPIILTSLLLSQVAFGQRCRFANQYTQTDILKDPSAFEADVFQWEGMFHQHNVSYNAVNGMTFDGTLLNPTTGIHDVNGIHGFSAASKESLHFMVLTHVIAGNQNAARWILAAHGGGTDVEKARSLALDILNTKWASYSKFNETYPGFGGFLPWFAHTEFQELSPTWDWVNRVPALDNGENIWAIYGLIEALQTVKRPQYTALAAKWQGYLSYLATTAGKVFYHGSGRICAVVDIADQSKTVDDPTQTYQCEGLNSGGNPFINDPYEGQQFMWFLYFFGGLNATEKAALLEFKRPQLVAVDWSRPGFPNVIVQKGFWFSSHENWGWTQLPYTDVPLMKNLYSNMEKVRTCDSAFTKNPGMFASVNNSTDSSGQIIGYISNAGIPQIANQTIQELDVITPYSTMNTMITNKRIGLAWWHNMAIAKRMQNPYGSSESTRKDGSATSAFVSWDSKITTLNGLLGGISPIVKSKMIRDGIYAPFVALVQREWGMVFGSLLPLKGSDMAYCLPVAGVADTGLVDFTECR</sequence>
<dbReference type="AlphaFoldDB" id="A0A409VZ76"/>
<dbReference type="InParanoid" id="A0A409VZ76"/>
<feature type="domain" description="Endo-beta-1,2-glucanase SGL" evidence="2">
    <location>
        <begin position="66"/>
        <end position="529"/>
    </location>
</feature>
<feature type="chain" id="PRO_5019473444" description="Endo-beta-1,2-glucanase SGL domain-containing protein" evidence="1">
    <location>
        <begin position="22"/>
        <end position="529"/>
    </location>
</feature>
<comment type="caution">
    <text evidence="3">The sequence shown here is derived from an EMBL/GenBank/DDBJ whole genome shotgun (WGS) entry which is preliminary data.</text>
</comment>
<gene>
    <name evidence="3" type="ORF">CVT24_006439</name>
</gene>
<dbReference type="Proteomes" id="UP000284842">
    <property type="component" value="Unassembled WGS sequence"/>
</dbReference>
<dbReference type="Pfam" id="PF26157">
    <property type="entry name" value="SGL_GH162"/>
    <property type="match status" value="1"/>
</dbReference>
<feature type="signal peptide" evidence="1">
    <location>
        <begin position="1"/>
        <end position="21"/>
    </location>
</feature>
<keyword evidence="4" id="KW-1185">Reference proteome</keyword>
<name>A0A409VZ76_9AGAR</name>
<evidence type="ECO:0000313" key="4">
    <source>
        <dbReference type="Proteomes" id="UP000284842"/>
    </source>
</evidence>
<evidence type="ECO:0000259" key="2">
    <source>
        <dbReference type="Pfam" id="PF26157"/>
    </source>
</evidence>
<evidence type="ECO:0000313" key="3">
    <source>
        <dbReference type="EMBL" id="PPQ71558.1"/>
    </source>
</evidence>
<accession>A0A409VZ76</accession>
<dbReference type="InterPro" id="IPR058773">
    <property type="entry name" value="SGL_GH162"/>
</dbReference>
<proteinExistence type="predicted"/>
<dbReference type="EMBL" id="NHTK01005910">
    <property type="protein sequence ID" value="PPQ71558.1"/>
    <property type="molecule type" value="Genomic_DNA"/>
</dbReference>
<keyword evidence="1" id="KW-0732">Signal</keyword>
<evidence type="ECO:0000256" key="1">
    <source>
        <dbReference type="SAM" id="SignalP"/>
    </source>
</evidence>